<evidence type="ECO:0000256" key="2">
    <source>
        <dbReference type="ARBA" id="ARBA00022475"/>
    </source>
</evidence>
<keyword evidence="3" id="KW-0328">Glycosyltransferase</keyword>
<feature type="transmembrane region" description="Helical" evidence="8">
    <location>
        <begin position="269"/>
        <end position="289"/>
    </location>
</feature>
<comment type="subcellular location">
    <subcellularLocation>
        <location evidence="1">Cell membrane</location>
        <topology evidence="1">Multi-pass membrane protein</topology>
    </subcellularLocation>
</comment>
<dbReference type="InterPro" id="IPR050297">
    <property type="entry name" value="LipidA_mod_glycosyltrf_83"/>
</dbReference>
<comment type="caution">
    <text evidence="10">The sequence shown here is derived from an EMBL/GenBank/DDBJ whole genome shotgun (WGS) entry which is preliminary data.</text>
</comment>
<evidence type="ECO:0000256" key="5">
    <source>
        <dbReference type="ARBA" id="ARBA00022692"/>
    </source>
</evidence>
<dbReference type="Pfam" id="PF13231">
    <property type="entry name" value="PMT_2"/>
    <property type="match status" value="1"/>
</dbReference>
<sequence length="509" mass="59662">MQDRKNLLGLIVILILGIVVSIWAYYYLVIPRDIFYWDESHHALYGLQIFSDLKNLNWEQFWFDTNKQALWPPVHSWFLGAWFLIFGPSYVSARSFSLLPFLGIALLTYLIAVKINRENGVLVGISSSFLVLISSAFLKQGTECMIEALSAFFSLLFFFFFLHSVKKDRNLSYFLSGLLLGFLFIVKYQYAVVFGFAVFVFGILERLWVKYGLLFAGFFAVVALWFLIPPTDKKIGMMFYAWGTAAWSHGGTVTLWDKITYYPLGIVKYYSFSPFLGWFLFLGIIYGILNWKDKTIRMLTVFVAVPLILSAIIKHQEIRYISLFIPLLYILFFTLLNDFIKPKKVLYGLLPVLGVCGVIFFSPGAFKYAHNDDYVIKPPFQENKISNLEDVLNFFYDVIPPGSSVSCAFQSNYFTPYTMTFHFYDRFNFYSSYMTQDPNFLKSRYFITIEILDKKFPYFWEFEHEERIPQLGRWNAFLKEAERRGQVKLYEKKEFSNLYLRAIVYEKSI</sequence>
<dbReference type="GO" id="GO:0009103">
    <property type="term" value="P:lipopolysaccharide biosynthetic process"/>
    <property type="evidence" value="ECO:0007669"/>
    <property type="project" value="UniProtKB-ARBA"/>
</dbReference>
<keyword evidence="7 8" id="KW-0472">Membrane</keyword>
<keyword evidence="5 8" id="KW-0812">Transmembrane</keyword>
<evidence type="ECO:0000256" key="8">
    <source>
        <dbReference type="SAM" id="Phobius"/>
    </source>
</evidence>
<dbReference type="GO" id="GO:0005886">
    <property type="term" value="C:plasma membrane"/>
    <property type="evidence" value="ECO:0007669"/>
    <property type="project" value="UniProtKB-SubCell"/>
</dbReference>
<organism evidence="10 11">
    <name type="scientific">candidate division WOR-1 bacterium RIFOXYC2_FULL_46_14</name>
    <dbReference type="NCBI Taxonomy" id="1802587"/>
    <lineage>
        <taxon>Bacteria</taxon>
        <taxon>Bacillati</taxon>
        <taxon>Saganbacteria</taxon>
    </lineage>
</organism>
<evidence type="ECO:0000256" key="7">
    <source>
        <dbReference type="ARBA" id="ARBA00023136"/>
    </source>
</evidence>
<evidence type="ECO:0000313" key="10">
    <source>
        <dbReference type="EMBL" id="OGC39536.1"/>
    </source>
</evidence>
<feature type="transmembrane region" description="Helical" evidence="8">
    <location>
        <begin position="346"/>
        <end position="366"/>
    </location>
</feature>
<evidence type="ECO:0000256" key="4">
    <source>
        <dbReference type="ARBA" id="ARBA00022679"/>
    </source>
</evidence>
<feature type="transmembrane region" description="Helical" evidence="8">
    <location>
        <begin position="295"/>
        <end position="313"/>
    </location>
</feature>
<dbReference type="PANTHER" id="PTHR33908:SF11">
    <property type="entry name" value="MEMBRANE PROTEIN"/>
    <property type="match status" value="1"/>
</dbReference>
<dbReference type="InterPro" id="IPR038731">
    <property type="entry name" value="RgtA/B/C-like"/>
</dbReference>
<gene>
    <name evidence="10" type="ORF">A2438_08280</name>
</gene>
<evidence type="ECO:0000256" key="1">
    <source>
        <dbReference type="ARBA" id="ARBA00004651"/>
    </source>
</evidence>
<accession>A0A1F4U3M1</accession>
<dbReference type="Proteomes" id="UP000179242">
    <property type="component" value="Unassembled WGS sequence"/>
</dbReference>
<feature type="transmembrane region" description="Helical" evidence="8">
    <location>
        <begin position="121"/>
        <end position="138"/>
    </location>
</feature>
<dbReference type="AlphaFoldDB" id="A0A1F4U3M1"/>
<evidence type="ECO:0000259" key="9">
    <source>
        <dbReference type="Pfam" id="PF13231"/>
    </source>
</evidence>
<feature type="transmembrane region" description="Helical" evidence="8">
    <location>
        <begin position="98"/>
        <end position="115"/>
    </location>
</feature>
<feature type="transmembrane region" description="Helical" evidence="8">
    <location>
        <begin position="7"/>
        <end position="28"/>
    </location>
</feature>
<proteinExistence type="predicted"/>
<protein>
    <recommendedName>
        <fullName evidence="9">Glycosyltransferase RgtA/B/C/D-like domain-containing protein</fullName>
    </recommendedName>
</protein>
<dbReference type="GO" id="GO:0016763">
    <property type="term" value="F:pentosyltransferase activity"/>
    <property type="evidence" value="ECO:0007669"/>
    <property type="project" value="TreeGrafter"/>
</dbReference>
<keyword evidence="2" id="KW-1003">Cell membrane</keyword>
<feature type="transmembrane region" description="Helical" evidence="8">
    <location>
        <begin position="171"/>
        <end position="204"/>
    </location>
</feature>
<feature type="transmembrane region" description="Helical" evidence="8">
    <location>
        <begin position="320"/>
        <end position="340"/>
    </location>
</feature>
<dbReference type="EMBL" id="MEUJ01000008">
    <property type="protein sequence ID" value="OGC39536.1"/>
    <property type="molecule type" value="Genomic_DNA"/>
</dbReference>
<evidence type="ECO:0000256" key="3">
    <source>
        <dbReference type="ARBA" id="ARBA00022676"/>
    </source>
</evidence>
<evidence type="ECO:0000313" key="11">
    <source>
        <dbReference type="Proteomes" id="UP000179242"/>
    </source>
</evidence>
<reference evidence="10 11" key="1">
    <citation type="journal article" date="2016" name="Nat. Commun.">
        <title>Thousands of microbial genomes shed light on interconnected biogeochemical processes in an aquifer system.</title>
        <authorList>
            <person name="Anantharaman K."/>
            <person name="Brown C.T."/>
            <person name="Hug L.A."/>
            <person name="Sharon I."/>
            <person name="Castelle C.J."/>
            <person name="Probst A.J."/>
            <person name="Thomas B.C."/>
            <person name="Singh A."/>
            <person name="Wilkins M.J."/>
            <person name="Karaoz U."/>
            <person name="Brodie E.L."/>
            <person name="Williams K.H."/>
            <person name="Hubbard S.S."/>
            <person name="Banfield J.F."/>
        </authorList>
    </citation>
    <scope>NUCLEOTIDE SEQUENCE [LARGE SCALE GENOMIC DNA]</scope>
</reference>
<keyword evidence="6 8" id="KW-1133">Transmembrane helix</keyword>
<feature type="transmembrane region" description="Helical" evidence="8">
    <location>
        <begin position="145"/>
        <end position="165"/>
    </location>
</feature>
<feature type="domain" description="Glycosyltransferase RgtA/B/C/D-like" evidence="9">
    <location>
        <begin position="72"/>
        <end position="226"/>
    </location>
</feature>
<keyword evidence="4" id="KW-0808">Transferase</keyword>
<feature type="transmembrane region" description="Helical" evidence="8">
    <location>
        <begin position="211"/>
        <end position="228"/>
    </location>
</feature>
<name>A0A1F4U3M1_UNCSA</name>
<dbReference type="PANTHER" id="PTHR33908">
    <property type="entry name" value="MANNOSYLTRANSFERASE YKCB-RELATED"/>
    <property type="match status" value="1"/>
</dbReference>
<evidence type="ECO:0000256" key="6">
    <source>
        <dbReference type="ARBA" id="ARBA00022989"/>
    </source>
</evidence>